<keyword evidence="6 11" id="KW-0874">Quinone</keyword>
<dbReference type="PANTHER" id="PTHR11058:SF22">
    <property type="entry name" value="NADH-QUINONE OXIDOREDUCTASE SUBUNIT A"/>
    <property type="match status" value="1"/>
</dbReference>
<gene>
    <name evidence="13" type="ORF">ABR82_05180</name>
</gene>
<evidence type="ECO:0000313" key="14">
    <source>
        <dbReference type="Proteomes" id="UP000051269"/>
    </source>
</evidence>
<dbReference type="InterPro" id="IPR038430">
    <property type="entry name" value="NDAH_ubi_oxred_su3_sf"/>
</dbReference>
<evidence type="ECO:0000256" key="11">
    <source>
        <dbReference type="RuleBase" id="RU003639"/>
    </source>
</evidence>
<dbReference type="GO" id="GO:0008137">
    <property type="term" value="F:NADH dehydrogenase (ubiquinone) activity"/>
    <property type="evidence" value="ECO:0007669"/>
    <property type="project" value="InterPro"/>
</dbReference>
<name>A0A0R2RHQ5_9BACT</name>
<reference evidence="13 14" key="1">
    <citation type="submission" date="2015-10" db="EMBL/GenBank/DDBJ databases">
        <title>Metagenome-Assembled Genomes uncover a global brackish microbiome.</title>
        <authorList>
            <person name="Hugerth L.W."/>
            <person name="Larsson J."/>
            <person name="Alneberg J."/>
            <person name="Lindh M.V."/>
            <person name="Legrand C."/>
            <person name="Pinhassi J."/>
            <person name="Andersson A.F."/>
        </authorList>
    </citation>
    <scope>NUCLEOTIDE SEQUENCE [LARGE SCALE GENOMIC DNA]</scope>
    <source>
        <strain evidence="13">BACL18 MAG-120507-bin52</strain>
    </source>
</reference>
<protein>
    <recommendedName>
        <fullName evidence="11">NADH-quinone oxidoreductase subunit</fullName>
        <ecNumber evidence="11">7.1.1.-</ecNumber>
    </recommendedName>
</protein>
<dbReference type="GO" id="GO:0048038">
    <property type="term" value="F:quinone binding"/>
    <property type="evidence" value="ECO:0007669"/>
    <property type="project" value="UniProtKB-KW"/>
</dbReference>
<proteinExistence type="inferred from homology"/>
<organism evidence="13 14">
    <name type="scientific">Verrucomicrobia subdivision 6 bacterium BACL9 MAG-120507-bin52</name>
    <dbReference type="NCBI Taxonomy" id="1655590"/>
    <lineage>
        <taxon>Bacteria</taxon>
        <taxon>Pseudomonadati</taxon>
        <taxon>Verrucomicrobiota</taxon>
        <taxon>Verrucomicrobiia</taxon>
        <taxon>Verrucomicrobiales</taxon>
        <taxon>Verrucomicrobia subdivision 6</taxon>
    </lineage>
</organism>
<feature type="transmembrane region" description="Helical" evidence="12">
    <location>
        <begin position="81"/>
        <end position="103"/>
    </location>
</feature>
<dbReference type="Gene3D" id="1.20.58.1610">
    <property type="entry name" value="NADH:ubiquinone/plastoquinone oxidoreductase, chain 3"/>
    <property type="match status" value="1"/>
</dbReference>
<evidence type="ECO:0000256" key="4">
    <source>
        <dbReference type="ARBA" id="ARBA00022475"/>
    </source>
</evidence>
<comment type="caution">
    <text evidence="13">The sequence shown here is derived from an EMBL/GenBank/DDBJ whole genome shotgun (WGS) entry which is preliminary data.</text>
</comment>
<accession>A0A0R2RHQ5</accession>
<comment type="function">
    <text evidence="11">NDH-1 shuttles electrons from NADH, via FMN and iron-sulfur (Fe-S) centers, to quinones in the respiratory chain.</text>
</comment>
<keyword evidence="5 11" id="KW-0812">Transmembrane</keyword>
<dbReference type="GO" id="GO:0005886">
    <property type="term" value="C:plasma membrane"/>
    <property type="evidence" value="ECO:0007669"/>
    <property type="project" value="UniProtKB-SubCell"/>
</dbReference>
<keyword evidence="8 12" id="KW-1133">Transmembrane helix</keyword>
<evidence type="ECO:0000256" key="8">
    <source>
        <dbReference type="ARBA" id="ARBA00022989"/>
    </source>
</evidence>
<evidence type="ECO:0000256" key="3">
    <source>
        <dbReference type="ARBA" id="ARBA00022448"/>
    </source>
</evidence>
<evidence type="ECO:0000256" key="9">
    <source>
        <dbReference type="ARBA" id="ARBA00023027"/>
    </source>
</evidence>
<keyword evidence="10 12" id="KW-0472">Membrane</keyword>
<dbReference type="PANTHER" id="PTHR11058">
    <property type="entry name" value="NADH-UBIQUINONE OXIDOREDUCTASE CHAIN 3"/>
    <property type="match status" value="1"/>
</dbReference>
<comment type="similarity">
    <text evidence="2 11">Belongs to the complex I subunit 3 family.</text>
</comment>
<evidence type="ECO:0000256" key="6">
    <source>
        <dbReference type="ARBA" id="ARBA00022719"/>
    </source>
</evidence>
<dbReference type="Pfam" id="PF00507">
    <property type="entry name" value="Oxidored_q4"/>
    <property type="match status" value="1"/>
</dbReference>
<feature type="transmembrane region" description="Helical" evidence="12">
    <location>
        <begin position="48"/>
        <end position="69"/>
    </location>
</feature>
<dbReference type="InterPro" id="IPR000440">
    <property type="entry name" value="NADH_UbQ/plastoQ_OxRdtase_su3"/>
</dbReference>
<dbReference type="GO" id="GO:0030964">
    <property type="term" value="C:NADH dehydrogenase complex"/>
    <property type="evidence" value="ECO:0007669"/>
    <property type="project" value="TreeGrafter"/>
</dbReference>
<evidence type="ECO:0000313" key="13">
    <source>
        <dbReference type="EMBL" id="KRO61825.1"/>
    </source>
</evidence>
<evidence type="ECO:0000256" key="7">
    <source>
        <dbReference type="ARBA" id="ARBA00022967"/>
    </source>
</evidence>
<evidence type="ECO:0000256" key="5">
    <source>
        <dbReference type="ARBA" id="ARBA00022692"/>
    </source>
</evidence>
<dbReference type="Proteomes" id="UP000051269">
    <property type="component" value="Unassembled WGS sequence"/>
</dbReference>
<comment type="subcellular location">
    <subcellularLocation>
        <location evidence="11">Cell membrane</location>
        <topology evidence="11">Multi-pass membrane protein</topology>
    </subcellularLocation>
    <subcellularLocation>
        <location evidence="1">Membrane</location>
    </subcellularLocation>
</comment>
<evidence type="ECO:0000256" key="12">
    <source>
        <dbReference type="SAM" id="Phobius"/>
    </source>
</evidence>
<sequence>MGLAIALGGIGLGIILGKVGRRNKGKDMAYECGKDPIGSPSARFSVKFYLVAMIFILFDIEVIFMYPWAVSLMGFKESGMGWQVFGLMLAFVLLVEVGHLYAYKKGVFEWNKRG</sequence>
<keyword evidence="7" id="KW-1278">Translocase</keyword>
<evidence type="ECO:0000256" key="10">
    <source>
        <dbReference type="ARBA" id="ARBA00023136"/>
    </source>
</evidence>
<dbReference type="EC" id="7.1.1.-" evidence="11"/>
<keyword evidence="9 11" id="KW-0520">NAD</keyword>
<dbReference type="AlphaFoldDB" id="A0A0R2RHQ5"/>
<evidence type="ECO:0000256" key="1">
    <source>
        <dbReference type="ARBA" id="ARBA00004370"/>
    </source>
</evidence>
<keyword evidence="3" id="KW-0813">Transport</keyword>
<evidence type="ECO:0000256" key="2">
    <source>
        <dbReference type="ARBA" id="ARBA00008472"/>
    </source>
</evidence>
<keyword evidence="4" id="KW-1003">Cell membrane</keyword>
<comment type="catalytic activity">
    <reaction evidence="11">
        <text>a quinone + NADH + 5 H(+)(in) = a quinol + NAD(+) + 4 H(+)(out)</text>
        <dbReference type="Rhea" id="RHEA:57888"/>
        <dbReference type="ChEBI" id="CHEBI:15378"/>
        <dbReference type="ChEBI" id="CHEBI:24646"/>
        <dbReference type="ChEBI" id="CHEBI:57540"/>
        <dbReference type="ChEBI" id="CHEBI:57945"/>
        <dbReference type="ChEBI" id="CHEBI:132124"/>
    </reaction>
</comment>
<dbReference type="EMBL" id="LIBO01000196">
    <property type="protein sequence ID" value="KRO61825.1"/>
    <property type="molecule type" value="Genomic_DNA"/>
</dbReference>